<evidence type="ECO:0000313" key="5">
    <source>
        <dbReference type="Proteomes" id="UP001163105"/>
    </source>
</evidence>
<feature type="transmembrane region" description="Helical" evidence="2">
    <location>
        <begin position="365"/>
        <end position="384"/>
    </location>
</feature>
<dbReference type="InterPro" id="IPR050879">
    <property type="entry name" value="Acyltransferase_3"/>
</dbReference>
<reference evidence="4" key="1">
    <citation type="submission" date="2023-01" db="EMBL/GenBank/DDBJ databases">
        <title>The growth and conidiation of Purpureocillium lavendulum are regulated by nitrogen source and histone H3K14 acetylation.</title>
        <authorList>
            <person name="Tang P."/>
            <person name="Han J."/>
            <person name="Zhang C."/>
            <person name="Tang P."/>
            <person name="Qi F."/>
            <person name="Zhang K."/>
            <person name="Liang L."/>
        </authorList>
    </citation>
    <scope>NUCLEOTIDE SEQUENCE</scope>
    <source>
        <strain evidence="4">YMF1.00683</strain>
    </source>
</reference>
<feature type="transmembrane region" description="Helical" evidence="2">
    <location>
        <begin position="122"/>
        <end position="142"/>
    </location>
</feature>
<evidence type="ECO:0000259" key="3">
    <source>
        <dbReference type="Pfam" id="PF01757"/>
    </source>
</evidence>
<feature type="region of interest" description="Disordered" evidence="1">
    <location>
        <begin position="1"/>
        <end position="20"/>
    </location>
</feature>
<proteinExistence type="predicted"/>
<evidence type="ECO:0000256" key="2">
    <source>
        <dbReference type="SAM" id="Phobius"/>
    </source>
</evidence>
<dbReference type="InterPro" id="IPR002656">
    <property type="entry name" value="Acyl_transf_3_dom"/>
</dbReference>
<dbReference type="Proteomes" id="UP001163105">
    <property type="component" value="Unassembled WGS sequence"/>
</dbReference>
<feature type="domain" description="Acyltransferase 3" evidence="3">
    <location>
        <begin position="70"/>
        <end position="471"/>
    </location>
</feature>
<organism evidence="4 5">
    <name type="scientific">Purpureocillium lavendulum</name>
    <dbReference type="NCBI Taxonomy" id="1247861"/>
    <lineage>
        <taxon>Eukaryota</taxon>
        <taxon>Fungi</taxon>
        <taxon>Dikarya</taxon>
        <taxon>Ascomycota</taxon>
        <taxon>Pezizomycotina</taxon>
        <taxon>Sordariomycetes</taxon>
        <taxon>Hypocreomycetidae</taxon>
        <taxon>Hypocreales</taxon>
        <taxon>Ophiocordycipitaceae</taxon>
        <taxon>Purpureocillium</taxon>
    </lineage>
</organism>
<keyword evidence="4" id="KW-0012">Acyltransferase</keyword>
<feature type="transmembrane region" description="Helical" evidence="2">
    <location>
        <begin position="234"/>
        <end position="256"/>
    </location>
</feature>
<protein>
    <submittedName>
        <fullName evidence="4">Acyltransferase</fullName>
    </submittedName>
</protein>
<comment type="caution">
    <text evidence="4">The sequence shown here is derived from an EMBL/GenBank/DDBJ whole genome shotgun (WGS) entry which is preliminary data.</text>
</comment>
<dbReference type="Pfam" id="PF01757">
    <property type="entry name" value="Acyl_transf_3"/>
    <property type="match status" value="1"/>
</dbReference>
<feature type="transmembrane region" description="Helical" evidence="2">
    <location>
        <begin position="173"/>
        <end position="191"/>
    </location>
</feature>
<evidence type="ECO:0000313" key="4">
    <source>
        <dbReference type="EMBL" id="KAJ6439366.1"/>
    </source>
</evidence>
<sequence length="502" mass="57399">MGVNSPGIMDDDHRQDPKPVYEPVDLDAELGQQPWKSAGKARQQCSLIGLAKSWICTQTRRTPATVRPTAYLDGLRGFAALIVYFHHHQLWVHDRRNQNVVLENAFGYEGKYYLAAFPGIRLLFTGGHFAVSIFFVLSGYVLSIKPWQLVDAGDMVALGDHLASAFFRRWIRLFLPPIIVMVLYATSWHIFAFPPEDFHPQGSWRSEMWTLYAEFKNFSFLYRDGGIPWLSYNLHLWSIPVEMKGSMVLYASVVAFSRSTVKARVWCLVALAGYFLYIADGWYCAMFVAGMLLSYLDLLARTDRLPQILSQLQPYKTFIFCHLFAASLYLGGIPCENGDVAQLNRNRGWYYLSYLKPQAVFDYKWFYLFWAANFLVASVGHIRLIKRFFETRFCQYLGRVSFALYLVHGPVLSTVGNRLYHRIGLTAQDQQSSLPWAKKVTLSSAGPLGLEATLLLAQVVLLPATFCLADLVTRAFDTPSVRFSQWLYRKTLPSEREKRSKA</sequence>
<name>A0AB34FKJ0_9HYPO</name>
<dbReference type="GO" id="GO:0016747">
    <property type="term" value="F:acyltransferase activity, transferring groups other than amino-acyl groups"/>
    <property type="evidence" value="ECO:0007669"/>
    <property type="project" value="InterPro"/>
</dbReference>
<keyword evidence="2" id="KW-1133">Transmembrane helix</keyword>
<keyword evidence="4" id="KW-0808">Transferase</keyword>
<keyword evidence="2" id="KW-0812">Transmembrane</keyword>
<gene>
    <name evidence="4" type="ORF">O9K51_07251</name>
</gene>
<evidence type="ECO:0000256" key="1">
    <source>
        <dbReference type="SAM" id="MobiDB-lite"/>
    </source>
</evidence>
<feature type="transmembrane region" description="Helical" evidence="2">
    <location>
        <begin position="268"/>
        <end position="296"/>
    </location>
</feature>
<feature type="compositionally biased region" description="Basic and acidic residues" evidence="1">
    <location>
        <begin position="10"/>
        <end position="19"/>
    </location>
</feature>
<accession>A0AB34FKJ0</accession>
<dbReference type="PANTHER" id="PTHR23028:SF125">
    <property type="entry name" value="ACYLTRANSFERASE"/>
    <property type="match status" value="1"/>
</dbReference>
<dbReference type="AlphaFoldDB" id="A0AB34FKJ0"/>
<keyword evidence="5" id="KW-1185">Reference proteome</keyword>
<keyword evidence="2" id="KW-0472">Membrane</keyword>
<dbReference type="EMBL" id="JAQHRD010000006">
    <property type="protein sequence ID" value="KAJ6439366.1"/>
    <property type="molecule type" value="Genomic_DNA"/>
</dbReference>
<dbReference type="PANTHER" id="PTHR23028">
    <property type="entry name" value="ACETYLTRANSFERASE"/>
    <property type="match status" value="1"/>
</dbReference>